<sequence>GQIRMNCELLATCSALGYLEGDTYHKEPDCLESVKDLIRYLRYEDDSRDVRQQLGAAQIVQNDLLPLIIQHGQDKTLFDACIRLMVNLTQPAMLCFGKVPDDPVFRQHFLEVTSHLQAYKETFASEKVFGILSETLYSLLQLDWEQRQEEDNLLIERILLLVRNVLHVPADPCEEKKVDDDASVHDRLLWAIHISGFDDLVKFLASAQSEKQWSLHILEIITLMFRDQTPDALVSAGQSRSTEEKLRDSQELESLRQKEHAAKRSRTFQRGTRHSRFGGSYVVQGLRSIGENDLIYHRNLHHFKNYTHDTGKTVRRVPKRYRQAQECKDQRRSALNVRLFLREFCVDFLENCYNHLMYLVKERLIREQTEEHDETYYLWALSFFMAFNRGNGFHTDLVSETMSIRTFHFIERNLMKYYEMILTDRKEATSWSRRMHLALKAYQELLLNLNEMDHSQDENIRQSSNIIKSNIFYMMEYREIFLTLLRKYDETKQPQSYLQDLVESTHLFLRMLERFCTGRKNLMVQRKRVKRRKRRGEKKPRVAELSAEALAETWKIVEEELRASGFQLSASVTEVSVPFDATSETPLEEQRTEAMVRVQDALVARLGPEALGLLRAAREVWPEGDVFGSADVEPDEELELLKQILHADLPIKRSSFKGQLLNLHPELEEEELESVQVSESEFNFLDFIKRFANPAIVRPYILLLKTYSKNTPHTNHCIARMLHRLAVNLKMDALLFQLSVFSVFNKILNDPAAAAYTELVTFAKFVLKRFFALAAQNSKAYIELLFWKNVGAVREMTEGYSKDGSGTREGKRPAWTEEEEEELRKLYEEHRHSEVPDIVETLLPLLSNTNRTRRQVVTQLVHMGLVDTAKDLKKPKKGTRIVLWTEEQEQELEMLYEEFKDSDDILGNILKKITAKRSRARVVDKLLSMGLVSERRELYKRKSRGSRGKSAGKGMTEEEFLDALTEGFPDGSNGGRRRSLQLPAGRRVDVASMVSALQQEGMSGPLLWLQNCLYRTAEDREEDGFSQAVPLLPLSEANEEAMETRSFQKLLRKIGIRAPANEEIFWRIPAKISASQLRSAAAALTPEPEGPGGDDKQRDCGTGESQRAQALRALLLARKRK</sequence>
<keyword evidence="3" id="KW-0539">Nucleus</keyword>
<dbReference type="GO" id="GO:0048511">
    <property type="term" value="P:rhythmic process"/>
    <property type="evidence" value="ECO:0007669"/>
    <property type="project" value="UniProtKB-KW"/>
</dbReference>
<feature type="region of interest" description="Disordered" evidence="5">
    <location>
        <begin position="799"/>
        <end position="818"/>
    </location>
</feature>
<comment type="similarity">
    <text evidence="2">Belongs to the timeless family.</text>
</comment>
<evidence type="ECO:0000256" key="2">
    <source>
        <dbReference type="ARBA" id="ARBA00008174"/>
    </source>
</evidence>
<evidence type="ECO:0000256" key="3">
    <source>
        <dbReference type="ARBA" id="ARBA00023242"/>
    </source>
</evidence>
<evidence type="ECO:0000256" key="4">
    <source>
        <dbReference type="ARBA" id="ARBA00023306"/>
    </source>
</evidence>
<dbReference type="Pfam" id="PF04821">
    <property type="entry name" value="TIMELESS"/>
    <property type="match status" value="1"/>
</dbReference>
<dbReference type="AlphaFoldDB" id="H3DLL5"/>
<evidence type="ECO:0000256" key="1">
    <source>
        <dbReference type="ARBA" id="ARBA00004123"/>
    </source>
</evidence>
<feature type="compositionally biased region" description="Basic and acidic residues" evidence="5">
    <location>
        <begin position="241"/>
        <end position="262"/>
    </location>
</feature>
<evidence type="ECO:0000259" key="6">
    <source>
        <dbReference type="Pfam" id="PF04821"/>
    </source>
</evidence>
<feature type="domain" description="Timeless C-terminal" evidence="7">
    <location>
        <begin position="994"/>
        <end position="1078"/>
    </location>
</feature>
<keyword evidence="9" id="KW-1185">Reference proteome</keyword>
<proteinExistence type="inferred from homology"/>
<dbReference type="InterPro" id="IPR044998">
    <property type="entry name" value="Timeless"/>
</dbReference>
<evidence type="ECO:0000259" key="7">
    <source>
        <dbReference type="Pfam" id="PF05029"/>
    </source>
</evidence>
<dbReference type="OMA" id="LTRNVAM"/>
<feature type="domain" description="Timeless N-terminal" evidence="6">
    <location>
        <begin position="23"/>
        <end position="283"/>
    </location>
</feature>
<feature type="compositionally biased region" description="Basic and acidic residues" evidence="5">
    <location>
        <begin position="799"/>
        <end position="815"/>
    </location>
</feature>
<dbReference type="PANTHER" id="PTHR22940:SF4">
    <property type="entry name" value="PROTEIN TIMELESS HOMOLOG"/>
    <property type="match status" value="1"/>
</dbReference>
<dbReference type="Ensembl" id="ENSTNIT00000021648.1">
    <property type="protein sequence ID" value="ENSTNIP00000021413.1"/>
    <property type="gene ID" value="ENSTNIG00000018247.1"/>
</dbReference>
<dbReference type="PANTHER" id="PTHR22940">
    <property type="entry name" value="TIMEOUT/TIMELESS-2"/>
    <property type="match status" value="1"/>
</dbReference>
<accession>H3DLL5</accession>
<dbReference type="STRING" id="99883.ENSTNIP00000021413"/>
<dbReference type="Proteomes" id="UP000007303">
    <property type="component" value="Unassembled WGS sequence"/>
</dbReference>
<reference evidence="8" key="2">
    <citation type="submission" date="2025-08" db="UniProtKB">
        <authorList>
            <consortium name="Ensembl"/>
        </authorList>
    </citation>
    <scope>IDENTIFICATION</scope>
</reference>
<dbReference type="Pfam" id="PF26019">
    <property type="entry name" value="HTH_TIMELESS"/>
    <property type="match status" value="2"/>
</dbReference>
<dbReference type="GO" id="GO:0000076">
    <property type="term" value="P:DNA replication checkpoint signaling"/>
    <property type="evidence" value="ECO:0007669"/>
    <property type="project" value="TreeGrafter"/>
</dbReference>
<feature type="region of interest" description="Disordered" evidence="5">
    <location>
        <begin position="234"/>
        <end position="271"/>
    </location>
</feature>
<dbReference type="Pfam" id="PF05029">
    <property type="entry name" value="TIMELESS_C"/>
    <property type="match status" value="1"/>
</dbReference>
<dbReference type="GeneTree" id="ENSGT00390000015124"/>
<protein>
    <submittedName>
        <fullName evidence="8">Timeless circadian clock</fullName>
    </submittedName>
</protein>
<keyword evidence="4" id="KW-0131">Cell cycle</keyword>
<evidence type="ECO:0000313" key="9">
    <source>
        <dbReference type="Proteomes" id="UP000007303"/>
    </source>
</evidence>
<evidence type="ECO:0000256" key="5">
    <source>
        <dbReference type="SAM" id="MobiDB-lite"/>
    </source>
</evidence>
<comment type="subcellular location">
    <subcellularLocation>
        <location evidence="1">Nucleus</location>
    </subcellularLocation>
</comment>
<feature type="region of interest" description="Disordered" evidence="5">
    <location>
        <begin position="1079"/>
        <end position="1106"/>
    </location>
</feature>
<dbReference type="InterPro" id="IPR007725">
    <property type="entry name" value="TIMELESS_C"/>
</dbReference>
<reference evidence="9" key="1">
    <citation type="journal article" date="2004" name="Nature">
        <title>Genome duplication in the teleost fish Tetraodon nigroviridis reveals the early vertebrate proto-karyotype.</title>
        <authorList>
            <person name="Jaillon O."/>
            <person name="Aury J.-M."/>
            <person name="Brunet F."/>
            <person name="Petit J.-L."/>
            <person name="Stange-Thomann N."/>
            <person name="Mauceli E."/>
            <person name="Bouneau L."/>
            <person name="Fischer C."/>
            <person name="Ozouf-Costaz C."/>
            <person name="Bernot A."/>
            <person name="Nicaud S."/>
            <person name="Jaffe D."/>
            <person name="Fisher S."/>
            <person name="Lutfalla G."/>
            <person name="Dossat C."/>
            <person name="Segurens B."/>
            <person name="Dasilva C."/>
            <person name="Salanoubat M."/>
            <person name="Levy M."/>
            <person name="Boudet N."/>
            <person name="Castellano S."/>
            <person name="Anthouard V."/>
            <person name="Jubin C."/>
            <person name="Castelli V."/>
            <person name="Katinka M."/>
            <person name="Vacherie B."/>
            <person name="Biemont C."/>
            <person name="Skalli Z."/>
            <person name="Cattolico L."/>
            <person name="Poulain J."/>
            <person name="De Berardinis V."/>
            <person name="Cruaud C."/>
            <person name="Duprat S."/>
            <person name="Brottier P."/>
            <person name="Coutanceau J.-P."/>
            <person name="Gouzy J."/>
            <person name="Parra G."/>
            <person name="Lardier G."/>
            <person name="Chapple C."/>
            <person name="McKernan K.J."/>
            <person name="McEwan P."/>
            <person name="Bosak S."/>
            <person name="Kellis M."/>
            <person name="Volff J.-N."/>
            <person name="Guigo R."/>
            <person name="Zody M.C."/>
            <person name="Mesirov J."/>
            <person name="Lindblad-Toh K."/>
            <person name="Birren B."/>
            <person name="Nusbaum C."/>
            <person name="Kahn D."/>
            <person name="Robinson-Rechavi M."/>
            <person name="Laudet V."/>
            <person name="Schachter V."/>
            <person name="Quetier F."/>
            <person name="Saurin W."/>
            <person name="Scarpelli C."/>
            <person name="Wincker P."/>
            <person name="Lander E.S."/>
            <person name="Weissenbach J."/>
            <person name="Roest Crollius H."/>
        </authorList>
    </citation>
    <scope>NUCLEOTIDE SEQUENCE [LARGE SCALE GENOMIC DNA]</scope>
</reference>
<dbReference type="InParanoid" id="H3DLL5"/>
<dbReference type="GO" id="GO:0003677">
    <property type="term" value="F:DNA binding"/>
    <property type="evidence" value="ECO:0007669"/>
    <property type="project" value="TreeGrafter"/>
</dbReference>
<dbReference type="GO" id="GO:0043111">
    <property type="term" value="P:replication fork arrest"/>
    <property type="evidence" value="ECO:0007669"/>
    <property type="project" value="TreeGrafter"/>
</dbReference>
<name>H3DLL5_TETNG</name>
<evidence type="ECO:0000313" key="8">
    <source>
        <dbReference type="Ensembl" id="ENSTNIP00000021413.1"/>
    </source>
</evidence>
<dbReference type="GO" id="GO:0031298">
    <property type="term" value="C:replication fork protection complex"/>
    <property type="evidence" value="ECO:0007669"/>
    <property type="project" value="TreeGrafter"/>
</dbReference>
<organism evidence="8 9">
    <name type="scientific">Tetraodon nigroviridis</name>
    <name type="common">Spotted green pufferfish</name>
    <name type="synonym">Chelonodon nigroviridis</name>
    <dbReference type="NCBI Taxonomy" id="99883"/>
    <lineage>
        <taxon>Eukaryota</taxon>
        <taxon>Metazoa</taxon>
        <taxon>Chordata</taxon>
        <taxon>Craniata</taxon>
        <taxon>Vertebrata</taxon>
        <taxon>Euteleostomi</taxon>
        <taxon>Actinopterygii</taxon>
        <taxon>Neopterygii</taxon>
        <taxon>Teleostei</taxon>
        <taxon>Neoteleostei</taxon>
        <taxon>Acanthomorphata</taxon>
        <taxon>Eupercaria</taxon>
        <taxon>Tetraodontiformes</taxon>
        <taxon>Tetradontoidea</taxon>
        <taxon>Tetraodontidae</taxon>
        <taxon>Tetraodon</taxon>
    </lineage>
</organism>
<dbReference type="GO" id="GO:0006281">
    <property type="term" value="P:DNA repair"/>
    <property type="evidence" value="ECO:0007669"/>
    <property type="project" value="TreeGrafter"/>
</dbReference>
<dbReference type="HOGENOM" id="CLU_003493_0_0_1"/>
<reference evidence="8" key="3">
    <citation type="submission" date="2025-09" db="UniProtKB">
        <authorList>
            <consortium name="Ensembl"/>
        </authorList>
    </citation>
    <scope>IDENTIFICATION</scope>
</reference>
<dbReference type="InterPro" id="IPR006906">
    <property type="entry name" value="Timeless_N"/>
</dbReference>